<gene>
    <name evidence="2" type="ORF">KDA27_20515</name>
</gene>
<keyword evidence="2" id="KW-0378">Hydrolase</keyword>
<keyword evidence="2" id="KW-0540">Nuclease</keyword>
<evidence type="ECO:0000313" key="2">
    <source>
        <dbReference type="EMBL" id="MCA9758190.1"/>
    </source>
</evidence>
<keyword evidence="2" id="KW-0255">Endonuclease</keyword>
<evidence type="ECO:0000313" key="3">
    <source>
        <dbReference type="Proteomes" id="UP000739538"/>
    </source>
</evidence>
<dbReference type="GO" id="GO:0008270">
    <property type="term" value="F:zinc ion binding"/>
    <property type="evidence" value="ECO:0007669"/>
    <property type="project" value="InterPro"/>
</dbReference>
<name>A0A956NJA2_UNCEI</name>
<proteinExistence type="predicted"/>
<dbReference type="Pfam" id="PF01844">
    <property type="entry name" value="HNH"/>
    <property type="match status" value="1"/>
</dbReference>
<organism evidence="2 3">
    <name type="scientific">Eiseniibacteriota bacterium</name>
    <dbReference type="NCBI Taxonomy" id="2212470"/>
    <lineage>
        <taxon>Bacteria</taxon>
        <taxon>Candidatus Eiseniibacteriota</taxon>
    </lineage>
</organism>
<evidence type="ECO:0000259" key="1">
    <source>
        <dbReference type="Pfam" id="PF01844"/>
    </source>
</evidence>
<dbReference type="InterPro" id="IPR002711">
    <property type="entry name" value="HNH"/>
</dbReference>
<dbReference type="CDD" id="cd00085">
    <property type="entry name" value="HNHc"/>
    <property type="match status" value="1"/>
</dbReference>
<dbReference type="GO" id="GO:0004519">
    <property type="term" value="F:endonuclease activity"/>
    <property type="evidence" value="ECO:0007669"/>
    <property type="project" value="UniProtKB-KW"/>
</dbReference>
<dbReference type="EMBL" id="JAGQHS010000150">
    <property type="protein sequence ID" value="MCA9758190.1"/>
    <property type="molecule type" value="Genomic_DNA"/>
</dbReference>
<comment type="caution">
    <text evidence="2">The sequence shown here is derived from an EMBL/GenBank/DDBJ whole genome shotgun (WGS) entry which is preliminary data.</text>
</comment>
<dbReference type="GO" id="GO:0003676">
    <property type="term" value="F:nucleic acid binding"/>
    <property type="evidence" value="ECO:0007669"/>
    <property type="project" value="InterPro"/>
</dbReference>
<sequence>MQFDHLVPYRHGGRHTLSNLRLRCGRHNRMREDLGGGSA</sequence>
<accession>A0A956NJA2</accession>
<reference evidence="2" key="2">
    <citation type="journal article" date="2021" name="Microbiome">
        <title>Successional dynamics and alternative stable states in a saline activated sludge microbial community over 9 years.</title>
        <authorList>
            <person name="Wang Y."/>
            <person name="Ye J."/>
            <person name="Ju F."/>
            <person name="Liu L."/>
            <person name="Boyd J.A."/>
            <person name="Deng Y."/>
            <person name="Parks D.H."/>
            <person name="Jiang X."/>
            <person name="Yin X."/>
            <person name="Woodcroft B.J."/>
            <person name="Tyson G.W."/>
            <person name="Hugenholtz P."/>
            <person name="Polz M.F."/>
            <person name="Zhang T."/>
        </authorList>
    </citation>
    <scope>NUCLEOTIDE SEQUENCE</scope>
    <source>
        <strain evidence="2">HKST-UBA02</strain>
    </source>
</reference>
<feature type="domain" description="HNH" evidence="1">
    <location>
        <begin position="2"/>
        <end position="31"/>
    </location>
</feature>
<protein>
    <submittedName>
        <fullName evidence="2">HNH endonuclease</fullName>
    </submittedName>
</protein>
<dbReference type="Proteomes" id="UP000739538">
    <property type="component" value="Unassembled WGS sequence"/>
</dbReference>
<reference evidence="2" key="1">
    <citation type="submission" date="2020-04" db="EMBL/GenBank/DDBJ databases">
        <authorList>
            <person name="Zhang T."/>
        </authorList>
    </citation>
    <scope>NUCLEOTIDE SEQUENCE</scope>
    <source>
        <strain evidence="2">HKST-UBA02</strain>
    </source>
</reference>
<dbReference type="AlphaFoldDB" id="A0A956NJA2"/>
<dbReference type="Gene3D" id="1.10.30.50">
    <property type="match status" value="1"/>
</dbReference>
<dbReference type="InterPro" id="IPR003615">
    <property type="entry name" value="HNH_nuc"/>
</dbReference>